<name>A0A0C1NB44_9CYAN</name>
<dbReference type="InterPro" id="IPR012337">
    <property type="entry name" value="RNaseH-like_sf"/>
</dbReference>
<dbReference type="InterPro" id="IPR039365">
    <property type="entry name" value="IS701-like"/>
</dbReference>
<comment type="caution">
    <text evidence="2">The sequence shown here is derived from an EMBL/GenBank/DDBJ whole genome shotgun (WGS) entry which is preliminary data.</text>
</comment>
<gene>
    <name evidence="2" type="ORF">DA73_0224580</name>
</gene>
<accession>A0A0C1NB44</accession>
<sequence>MVEPRQPIPTVKFIDEYCQIYQKLFPEVRSFEAFKYLHMGMISEIKRKTLPEIAKIVGLDNHQPLHHFLTESPWDVKKLQKQRLEFILDILQNRPIILIIDETGDKKKGNKTDYVKRQYIGNLGKTDNGIVAVTAYAVLSGMTFPLMFEIYKPRERLQPGDKYLTKPEIAAIMMRKLKSMGFRFNLVLADSLYGKQRVGRLCRLEATANPEGESGKNFISVLDELNLNFIVAIRSNHSAWGIAETEVKYSEWQRFKRVFSNLSSENRFIREIICGQNQGIRYWQITTDKEALPKNTTWYVMSKYPEITPRDVGNFYGLRTWVEYGLKQSKNELGWADFRVTHYPQIERWWEIVCSAYLMVSLHSEQLLKFPPQSESNFSSHSWWDKGNGWNNILNNLRLILQPFVLFNLIKPWLKVFTVPKLSEGFFHLQIIVNNLTRSIFQNFNIPYSYFSSA</sequence>
<organism evidence="2">
    <name type="scientific">Tolypothrix bouteillei VB521301</name>
    <dbReference type="NCBI Taxonomy" id="1479485"/>
    <lineage>
        <taxon>Bacteria</taxon>
        <taxon>Bacillati</taxon>
        <taxon>Cyanobacteriota</taxon>
        <taxon>Cyanophyceae</taxon>
        <taxon>Nostocales</taxon>
        <taxon>Tolypothrichaceae</taxon>
        <taxon>Tolypothrix</taxon>
    </lineage>
</organism>
<feature type="domain" description="Transposase IS701-like DDE" evidence="1">
    <location>
        <begin position="35"/>
        <end position="195"/>
    </location>
</feature>
<evidence type="ECO:0000313" key="2">
    <source>
        <dbReference type="EMBL" id="KIE09911.1"/>
    </source>
</evidence>
<dbReference type="STRING" id="1479485.DA73_0224580"/>
<dbReference type="OrthoDB" id="517776at2"/>
<proteinExistence type="predicted"/>
<evidence type="ECO:0000259" key="1">
    <source>
        <dbReference type="Pfam" id="PF13546"/>
    </source>
</evidence>
<dbReference type="AlphaFoldDB" id="A0A0C1NB44"/>
<dbReference type="EMBL" id="JHEG02000053">
    <property type="protein sequence ID" value="KIE09911.1"/>
    <property type="molecule type" value="Genomic_DNA"/>
</dbReference>
<dbReference type="PANTHER" id="PTHR33627">
    <property type="entry name" value="TRANSPOSASE"/>
    <property type="match status" value="1"/>
</dbReference>
<protein>
    <submittedName>
        <fullName evidence="2">Transposase</fullName>
    </submittedName>
</protein>
<reference evidence="2" key="1">
    <citation type="journal article" date="2015" name="Genome Announc.">
        <title>Draft Genome Sequence of Tolypothrix boutellei Strain VB521301.</title>
        <authorList>
            <person name="Chandrababunaidu M.M."/>
            <person name="Singh D."/>
            <person name="Sen D."/>
            <person name="Bhan S."/>
            <person name="Das S."/>
            <person name="Gupta A."/>
            <person name="Adhikary S.P."/>
            <person name="Tripathy S."/>
        </authorList>
    </citation>
    <scope>NUCLEOTIDE SEQUENCE</scope>
    <source>
        <strain evidence="2">VB521301</strain>
    </source>
</reference>
<dbReference type="Pfam" id="PF13546">
    <property type="entry name" value="DDE_5"/>
    <property type="match status" value="1"/>
</dbReference>
<dbReference type="PANTHER" id="PTHR33627:SF1">
    <property type="entry name" value="TRANSPOSASE"/>
    <property type="match status" value="1"/>
</dbReference>
<dbReference type="InterPro" id="IPR038721">
    <property type="entry name" value="IS701-like_DDE_dom"/>
</dbReference>
<dbReference type="NCBIfam" id="NF033540">
    <property type="entry name" value="transpos_IS701"/>
    <property type="match status" value="1"/>
</dbReference>
<dbReference type="SUPFAM" id="SSF53098">
    <property type="entry name" value="Ribonuclease H-like"/>
    <property type="match status" value="1"/>
</dbReference>